<evidence type="ECO:0000259" key="12">
    <source>
        <dbReference type="PROSITE" id="PS51141"/>
    </source>
</evidence>
<dbReference type="Proteomes" id="UP000030748">
    <property type="component" value="Unassembled WGS sequence"/>
</dbReference>
<dbReference type="PhylomeDB" id="A0A022QDS4"/>
<evidence type="ECO:0000256" key="5">
    <source>
        <dbReference type="ARBA" id="ARBA00023015"/>
    </source>
</evidence>
<evidence type="ECO:0000256" key="1">
    <source>
        <dbReference type="ARBA" id="ARBA00004123"/>
    </source>
</evidence>
<keyword evidence="8" id="KW-0539">Nucleus</keyword>
<dbReference type="SUPFAM" id="SSF103612">
    <property type="entry name" value="SBT domain"/>
    <property type="match status" value="1"/>
</dbReference>
<feature type="compositionally biased region" description="Low complexity" evidence="11">
    <location>
        <begin position="222"/>
        <end position="234"/>
    </location>
</feature>
<proteinExistence type="predicted"/>
<evidence type="ECO:0000313" key="14">
    <source>
        <dbReference type="Proteomes" id="UP000030748"/>
    </source>
</evidence>
<comment type="function">
    <text evidence="9">Probable transcriptional factor. Binds to the promoter of the SQUAMOSA gene.</text>
</comment>
<dbReference type="GO" id="GO:0000976">
    <property type="term" value="F:transcription cis-regulatory region binding"/>
    <property type="evidence" value="ECO:0000318"/>
    <property type="project" value="GO_Central"/>
</dbReference>
<dbReference type="eggNOG" id="ENOG502SRDX">
    <property type="taxonomic scope" value="Eukaryota"/>
</dbReference>
<evidence type="ECO:0000256" key="11">
    <source>
        <dbReference type="SAM" id="MobiDB-lite"/>
    </source>
</evidence>
<dbReference type="GO" id="GO:0001216">
    <property type="term" value="F:DNA-binding transcription activator activity"/>
    <property type="evidence" value="ECO:0000318"/>
    <property type="project" value="GO_Central"/>
</dbReference>
<gene>
    <name evidence="13" type="ORF">MIMGU_mgv1a011944mg</name>
</gene>
<evidence type="ECO:0000256" key="9">
    <source>
        <dbReference type="ARBA" id="ARBA00056472"/>
    </source>
</evidence>
<dbReference type="GO" id="GO:0005634">
    <property type="term" value="C:nucleus"/>
    <property type="evidence" value="ECO:0000318"/>
    <property type="project" value="GO_Central"/>
</dbReference>
<evidence type="ECO:0000313" key="13">
    <source>
        <dbReference type="EMBL" id="EYU25774.1"/>
    </source>
</evidence>
<reference evidence="13 14" key="1">
    <citation type="journal article" date="2013" name="Proc. Natl. Acad. Sci. U.S.A.">
        <title>Fine-scale variation in meiotic recombination in Mimulus inferred from population shotgun sequencing.</title>
        <authorList>
            <person name="Hellsten U."/>
            <person name="Wright K.M."/>
            <person name="Jenkins J."/>
            <person name="Shu S."/>
            <person name="Yuan Y."/>
            <person name="Wessler S.R."/>
            <person name="Schmutz J."/>
            <person name="Willis J.H."/>
            <person name="Rokhsar D.S."/>
        </authorList>
    </citation>
    <scope>NUCLEOTIDE SEQUENCE [LARGE SCALE GENOMIC DNA]</scope>
    <source>
        <strain evidence="14">cv. DUN x IM62</strain>
    </source>
</reference>
<dbReference type="InterPro" id="IPR004333">
    <property type="entry name" value="SBP_dom"/>
</dbReference>
<evidence type="ECO:0000256" key="6">
    <source>
        <dbReference type="ARBA" id="ARBA00023125"/>
    </source>
</evidence>
<evidence type="ECO:0000256" key="3">
    <source>
        <dbReference type="ARBA" id="ARBA00022771"/>
    </source>
</evidence>
<evidence type="ECO:0000256" key="8">
    <source>
        <dbReference type="ARBA" id="ARBA00023242"/>
    </source>
</evidence>
<dbReference type="Gene3D" id="4.10.1100.10">
    <property type="entry name" value="Transcription factor, SBP-box domain"/>
    <property type="match status" value="1"/>
</dbReference>
<keyword evidence="4" id="KW-0862">Zinc</keyword>
<dbReference type="KEGG" id="egt:105970857"/>
<name>A0A022QDS4_ERYGU</name>
<dbReference type="FunFam" id="4.10.1100.10:FF:000001">
    <property type="entry name" value="Squamosa promoter-binding-like protein 14"/>
    <property type="match status" value="1"/>
</dbReference>
<keyword evidence="7" id="KW-0804">Transcription</keyword>
<keyword evidence="6" id="KW-0238">DNA-binding</keyword>
<feature type="domain" description="SBP-type" evidence="12">
    <location>
        <begin position="20"/>
        <end position="97"/>
    </location>
</feature>
<dbReference type="PROSITE" id="PS51141">
    <property type="entry name" value="ZF_SBP"/>
    <property type="match status" value="1"/>
</dbReference>
<keyword evidence="5" id="KW-0805">Transcription regulation</keyword>
<protein>
    <recommendedName>
        <fullName evidence="12">SBP-type domain-containing protein</fullName>
    </recommendedName>
</protein>
<dbReference type="AlphaFoldDB" id="A0A022QDS4"/>
<dbReference type="EMBL" id="KI631864">
    <property type="protein sequence ID" value="EYU25774.1"/>
    <property type="molecule type" value="Genomic_DNA"/>
</dbReference>
<dbReference type="InterPro" id="IPR036893">
    <property type="entry name" value="SBP_sf"/>
</dbReference>
<dbReference type="OrthoDB" id="514967at2759"/>
<dbReference type="Pfam" id="PF03110">
    <property type="entry name" value="SBP"/>
    <property type="match status" value="1"/>
</dbReference>
<dbReference type="GO" id="GO:0008270">
    <property type="term" value="F:zinc ion binding"/>
    <property type="evidence" value="ECO:0007669"/>
    <property type="project" value="UniProtKB-KW"/>
</dbReference>
<evidence type="ECO:0000256" key="4">
    <source>
        <dbReference type="ARBA" id="ARBA00022833"/>
    </source>
</evidence>
<keyword evidence="14" id="KW-1185">Reference proteome</keyword>
<dbReference type="PANTHER" id="PTHR31251">
    <property type="entry name" value="SQUAMOSA PROMOTER-BINDING-LIKE PROTEIN 4"/>
    <property type="match status" value="1"/>
</dbReference>
<organism evidence="13 14">
    <name type="scientific">Erythranthe guttata</name>
    <name type="common">Yellow monkey flower</name>
    <name type="synonym">Mimulus guttatus</name>
    <dbReference type="NCBI Taxonomy" id="4155"/>
    <lineage>
        <taxon>Eukaryota</taxon>
        <taxon>Viridiplantae</taxon>
        <taxon>Streptophyta</taxon>
        <taxon>Embryophyta</taxon>
        <taxon>Tracheophyta</taxon>
        <taxon>Spermatophyta</taxon>
        <taxon>Magnoliopsida</taxon>
        <taxon>eudicotyledons</taxon>
        <taxon>Gunneridae</taxon>
        <taxon>Pentapetalae</taxon>
        <taxon>asterids</taxon>
        <taxon>lamiids</taxon>
        <taxon>Lamiales</taxon>
        <taxon>Phrymaceae</taxon>
        <taxon>Erythranthe</taxon>
    </lineage>
</organism>
<feature type="region of interest" description="Disordered" evidence="11">
    <location>
        <begin position="214"/>
        <end position="234"/>
    </location>
</feature>
<dbReference type="InterPro" id="IPR044817">
    <property type="entry name" value="SBP-like"/>
</dbReference>
<keyword evidence="2" id="KW-0479">Metal-binding</keyword>
<evidence type="ECO:0000256" key="7">
    <source>
        <dbReference type="ARBA" id="ARBA00023163"/>
    </source>
</evidence>
<dbReference type="STRING" id="4155.A0A022QDS4"/>
<evidence type="ECO:0000256" key="2">
    <source>
        <dbReference type="ARBA" id="ARBA00022723"/>
    </source>
</evidence>
<keyword evidence="3 10" id="KW-0863">Zinc-finger</keyword>
<dbReference type="PANTHER" id="PTHR31251:SF197">
    <property type="entry name" value="SQUAMOSA PROMOTER-BINDING-LIKE PROTEIN 16"/>
    <property type="match status" value="1"/>
</dbReference>
<sequence length="266" mass="29896">MSSVPSSSKRSRAVHRSTQNPCCQVEGCSVDLKSAKEYHGRHRICEFHSKSPRVVVGGFERRFCQQCSKLHDLSEFDDMKRSCRRRLSDHNARRRRVRPESIQLTSRGLSYGLYDQRPQNILMNGYPGGIFQETPRFSSNVIHSNSISNLHMDPPHPSNISGVLDQSRSPIAPNLLSAHSFLSSNSWSSNEAGKSIPMGGQIVHNNLSMFHSNYNINPAEQPSSSNSPVSLANSSVNNFDQHQEYRLFKASPYDSGAFYPTTQRNL</sequence>
<evidence type="ECO:0000256" key="10">
    <source>
        <dbReference type="PROSITE-ProRule" id="PRU00470"/>
    </source>
</evidence>
<accession>A0A022QDS4</accession>
<comment type="subcellular location">
    <subcellularLocation>
        <location evidence="1">Nucleus</location>
    </subcellularLocation>
</comment>